<dbReference type="EMBL" id="PDND01000109">
    <property type="protein sequence ID" value="PGH31957.1"/>
    <property type="molecule type" value="Genomic_DNA"/>
</dbReference>
<proteinExistence type="predicted"/>
<dbReference type="AlphaFoldDB" id="A0A2B7ZGL7"/>
<dbReference type="VEuPathDB" id="FungiDB:EMCG_05466"/>
<sequence>MGRIFETSKRAYGRFRSICRSAKSRTRHTKPVPADPSLESGTVPDYVTSRPCPRPRPSQRSMASGVGLALGAFRPPSTPTSWLDESSRDKKDQVDIPPVAGFRLPSKKAQQIMQAHRFGQEHGRPVTDLDFQGYIACLKLNTSVYFRSNATIVNGELILKLDVAKEAINPSLKACLQIGLLDNIIPEIYLKFSGFCFDQGGEDSTLFIQYPHSSTEVRAAMVTNPETNVRDMRVTLWCSLGTCEDADDHQWDNNAGFYHDPALFGDFRTISPEESLYMKHFDDTSPSQFTDYVSPTGRILTGSLW</sequence>
<evidence type="ECO:0000313" key="3">
    <source>
        <dbReference type="Proteomes" id="UP000226031"/>
    </source>
</evidence>
<reference evidence="2 3" key="1">
    <citation type="submission" date="2017-10" db="EMBL/GenBank/DDBJ databases">
        <title>Comparative genomics in systemic dimorphic fungi from Ajellomycetaceae.</title>
        <authorList>
            <person name="Munoz J.F."/>
            <person name="Mcewen J.G."/>
            <person name="Clay O.K."/>
            <person name="Cuomo C.A."/>
        </authorList>
    </citation>
    <scope>NUCLEOTIDE SEQUENCE [LARGE SCALE GENOMIC DNA]</scope>
    <source>
        <strain evidence="2 3">UAMH4076</strain>
    </source>
</reference>
<evidence type="ECO:0000313" key="2">
    <source>
        <dbReference type="EMBL" id="PGH31957.1"/>
    </source>
</evidence>
<gene>
    <name evidence="2" type="ORF">GX50_05285</name>
</gene>
<accession>A0A2B7ZGL7</accession>
<keyword evidence="3" id="KW-1185">Reference proteome</keyword>
<dbReference type="Proteomes" id="UP000226031">
    <property type="component" value="Unassembled WGS sequence"/>
</dbReference>
<evidence type="ECO:0000256" key="1">
    <source>
        <dbReference type="SAM" id="MobiDB-lite"/>
    </source>
</evidence>
<feature type="compositionally biased region" description="Basic and acidic residues" evidence="1">
    <location>
        <begin position="85"/>
        <end position="94"/>
    </location>
</feature>
<feature type="region of interest" description="Disordered" evidence="1">
    <location>
        <begin position="22"/>
        <end position="96"/>
    </location>
</feature>
<organism evidence="2 3">
    <name type="scientific">[Emmonsia] crescens</name>
    <dbReference type="NCBI Taxonomy" id="73230"/>
    <lineage>
        <taxon>Eukaryota</taxon>
        <taxon>Fungi</taxon>
        <taxon>Dikarya</taxon>
        <taxon>Ascomycota</taxon>
        <taxon>Pezizomycotina</taxon>
        <taxon>Eurotiomycetes</taxon>
        <taxon>Eurotiomycetidae</taxon>
        <taxon>Onygenales</taxon>
        <taxon>Ajellomycetaceae</taxon>
        <taxon>Emergomyces</taxon>
    </lineage>
</organism>
<name>A0A2B7ZGL7_9EURO</name>
<comment type="caution">
    <text evidence="2">The sequence shown here is derived from an EMBL/GenBank/DDBJ whole genome shotgun (WGS) entry which is preliminary data.</text>
</comment>
<protein>
    <submittedName>
        <fullName evidence="2">Uncharacterized protein</fullName>
    </submittedName>
</protein>